<feature type="compositionally biased region" description="Acidic residues" evidence="7">
    <location>
        <begin position="185"/>
        <end position="195"/>
    </location>
</feature>
<reference evidence="10 11" key="1">
    <citation type="submission" date="2024-02" db="EMBL/GenBank/DDBJ databases">
        <title>De novo assembly and annotation of 12 fungi associated with fruit tree decline syndrome in Ontario, Canada.</title>
        <authorList>
            <person name="Sulman M."/>
            <person name="Ellouze W."/>
            <person name="Ilyukhin E."/>
        </authorList>
    </citation>
    <scope>NUCLEOTIDE SEQUENCE [LARGE SCALE GENOMIC DNA]</scope>
    <source>
        <strain evidence="10 11">M11/M66-122</strain>
    </source>
</reference>
<feature type="compositionally biased region" description="Acidic residues" evidence="7">
    <location>
        <begin position="66"/>
        <end position="79"/>
    </location>
</feature>
<dbReference type="InterPro" id="IPR028386">
    <property type="entry name" value="CENP-C/Mif2/cnp3"/>
</dbReference>
<gene>
    <name evidence="10" type="primary">MIF2</name>
    <name evidence="10" type="ORF">SLS62_005700</name>
</gene>
<feature type="compositionally biased region" description="Acidic residues" evidence="7">
    <location>
        <begin position="209"/>
        <end position="224"/>
    </location>
</feature>
<dbReference type="SUPFAM" id="SSF51182">
    <property type="entry name" value="RmlC-like cupins"/>
    <property type="match status" value="1"/>
</dbReference>
<dbReference type="Proteomes" id="UP001320420">
    <property type="component" value="Unassembled WGS sequence"/>
</dbReference>
<organism evidence="10 11">
    <name type="scientific">Diatrype stigma</name>
    <dbReference type="NCBI Taxonomy" id="117547"/>
    <lineage>
        <taxon>Eukaryota</taxon>
        <taxon>Fungi</taxon>
        <taxon>Dikarya</taxon>
        <taxon>Ascomycota</taxon>
        <taxon>Pezizomycotina</taxon>
        <taxon>Sordariomycetes</taxon>
        <taxon>Xylariomycetidae</taxon>
        <taxon>Xylariales</taxon>
        <taxon>Diatrypaceae</taxon>
        <taxon>Diatrype</taxon>
    </lineage>
</organism>
<dbReference type="Pfam" id="PF11699">
    <property type="entry name" value="CENP-C_C"/>
    <property type="match status" value="1"/>
</dbReference>
<feature type="domain" description="Mif2/CENP-C cupin" evidence="8">
    <location>
        <begin position="569"/>
        <end position="654"/>
    </location>
</feature>
<dbReference type="InterPro" id="IPR011051">
    <property type="entry name" value="RmlC_Cupin_sf"/>
</dbReference>
<proteinExistence type="inferred from homology"/>
<evidence type="ECO:0000256" key="2">
    <source>
        <dbReference type="ARBA" id="ARBA00010291"/>
    </source>
</evidence>
<keyword evidence="11" id="KW-1185">Reference proteome</keyword>
<sequence length="666" mass="73712">MPPPRPSQASQRRATQSQNEHVYEKTGVTLPDNGERDEYGFEDPNIFSSPEKEANGANGYDRGTPEDSDEQDMDLDDGSEMGPATIRKLQERKNRPSLPRARSPVKTNLKSPARRNPHLGPTSSPTRGSIVEAPQHSSPQPVKRRLDFSKDQPQLKPATNGNSRLNGSRAPNGKPNGRSNHSEESGDDGEDDGEDQAVPRGKRKQPAPADDEDEDEEGSEEGNEEPMQVLDMGDDDVDQSEPDQVEPEAEEEEEEEDANEQIEEEETEEVQPQPAARRGRKPKEPPAKKVQSQPPVTEQVKDEASKKKRGRPAKNAPQEEAASSSPKRRRSERGSLGNADEVPEDREPKRQRTEKASSKAASAAALKVKSKAKATAAPPPAQKGKPGRKRKSSGVGVDSPVVQRGPPLPRARGLVSMRREGTDSARTTRSGRISVKPLEFWKGEHYEFDDDPEEVYGDKRNHFVFNKVKGIVRAEEAEPQLKAKKGRGRPSGRPKGGRRSSAAAAAEDPNEAPDEWEDDPGRVVGECFYWYPEYQDAPPEDEDRIQVVEEELAISSAAINLRDIKDATFKFAKTLTLPFFGAGVVDLPPGSEKHPKNSRKMQMVFFVHTGSVTVTIADVNTFRITKGGMWFVPRGNRYEIKNEGDKTARLFFAQGCEVHWQPEAQD</sequence>
<feature type="region of interest" description="Disordered" evidence="7">
    <location>
        <begin position="476"/>
        <end position="520"/>
    </location>
</feature>
<dbReference type="GO" id="GO:0051382">
    <property type="term" value="P:kinetochore assembly"/>
    <property type="evidence" value="ECO:0007669"/>
    <property type="project" value="InterPro"/>
</dbReference>
<dbReference type="FunFam" id="2.60.120.10:FF:000033">
    <property type="entry name" value="Centromere protein C 1"/>
    <property type="match status" value="1"/>
</dbReference>
<feature type="compositionally biased region" description="Low complexity" evidence="7">
    <location>
        <begin position="7"/>
        <end position="18"/>
    </location>
</feature>
<dbReference type="Pfam" id="PF15624">
    <property type="entry name" value="Mif2_N"/>
    <property type="match status" value="1"/>
</dbReference>
<feature type="compositionally biased region" description="Basic residues" evidence="7">
    <location>
        <begin position="482"/>
        <end position="498"/>
    </location>
</feature>
<evidence type="ECO:0000259" key="8">
    <source>
        <dbReference type="Pfam" id="PF11699"/>
    </source>
</evidence>
<feature type="compositionally biased region" description="Basic and acidic residues" evidence="7">
    <location>
        <begin position="345"/>
        <end position="357"/>
    </location>
</feature>
<feature type="compositionally biased region" description="Acidic residues" evidence="7">
    <location>
        <begin position="232"/>
        <end position="269"/>
    </location>
</feature>
<dbReference type="InterPro" id="IPR014710">
    <property type="entry name" value="RmlC-like_jellyroll"/>
</dbReference>
<dbReference type="GO" id="GO:0005634">
    <property type="term" value="C:nucleus"/>
    <property type="evidence" value="ECO:0007669"/>
    <property type="project" value="UniProtKB-SubCell"/>
</dbReference>
<feature type="compositionally biased region" description="Low complexity" evidence="7">
    <location>
        <begin position="358"/>
        <end position="367"/>
    </location>
</feature>
<dbReference type="PANTHER" id="PTHR16684">
    <property type="entry name" value="CENTROMERE PROTEIN C"/>
    <property type="match status" value="1"/>
</dbReference>
<name>A0AAN9V2M1_9PEZI</name>
<feature type="compositionally biased region" description="Polar residues" evidence="7">
    <location>
        <begin position="157"/>
        <end position="166"/>
    </location>
</feature>
<accession>A0AAN9V2M1</accession>
<dbReference type="PANTHER" id="PTHR16684:SF11">
    <property type="entry name" value="CENTROMERE PROTEIN C"/>
    <property type="match status" value="1"/>
</dbReference>
<feature type="compositionally biased region" description="Acidic residues" evidence="7">
    <location>
        <begin position="508"/>
        <end position="518"/>
    </location>
</feature>
<evidence type="ECO:0000256" key="4">
    <source>
        <dbReference type="ARBA" id="ARBA00023242"/>
    </source>
</evidence>
<dbReference type="EMBL" id="JAKJXP020000039">
    <property type="protein sequence ID" value="KAK7752363.1"/>
    <property type="molecule type" value="Genomic_DNA"/>
</dbReference>
<comment type="function">
    <text evidence="5">Component of the kinetochore, a multiprotein complex that assembles on centromeric DNA and attaches chromosomes to spindle microtubules, mediating chromosome segregation and sister chromatid segregation during meiosis and mitosis. Component of the inner kinetochore constitutive centromere-associated network (CCAN), which serves as a structural platform for outer kinetochore assembly.</text>
</comment>
<evidence type="ECO:0000259" key="9">
    <source>
        <dbReference type="Pfam" id="PF15624"/>
    </source>
</evidence>
<keyword evidence="3" id="KW-0238">DNA-binding</keyword>
<dbReference type="CDD" id="cd06993">
    <property type="entry name" value="cupin_CENP-C_C"/>
    <property type="match status" value="1"/>
</dbReference>
<comment type="caution">
    <text evidence="10">The sequence shown here is derived from an EMBL/GenBank/DDBJ whole genome shotgun (WGS) entry which is preliminary data.</text>
</comment>
<dbReference type="AlphaFoldDB" id="A0AAN9V2M1"/>
<dbReference type="Gene3D" id="2.60.120.10">
    <property type="entry name" value="Jelly Rolls"/>
    <property type="match status" value="1"/>
</dbReference>
<protein>
    <recommendedName>
        <fullName evidence="6">CENP-C homolog</fullName>
    </recommendedName>
</protein>
<dbReference type="GO" id="GO:0051315">
    <property type="term" value="P:attachment of mitotic spindle microtubules to kinetochore"/>
    <property type="evidence" value="ECO:0007669"/>
    <property type="project" value="TreeGrafter"/>
</dbReference>
<dbReference type="GO" id="GO:0051455">
    <property type="term" value="P:spindle attachment to meiosis I kinetochore"/>
    <property type="evidence" value="ECO:0007669"/>
    <property type="project" value="TreeGrafter"/>
</dbReference>
<dbReference type="GO" id="GO:0019237">
    <property type="term" value="F:centromeric DNA binding"/>
    <property type="evidence" value="ECO:0007669"/>
    <property type="project" value="InterPro"/>
</dbReference>
<dbReference type="GO" id="GO:0000776">
    <property type="term" value="C:kinetochore"/>
    <property type="evidence" value="ECO:0007669"/>
    <property type="project" value="InterPro"/>
</dbReference>
<evidence type="ECO:0000313" key="11">
    <source>
        <dbReference type="Proteomes" id="UP001320420"/>
    </source>
</evidence>
<dbReference type="InterPro" id="IPR025974">
    <property type="entry name" value="Mif2/CENP-C_cupin"/>
</dbReference>
<evidence type="ECO:0000256" key="3">
    <source>
        <dbReference type="ARBA" id="ARBA00023125"/>
    </source>
</evidence>
<comment type="similarity">
    <text evidence="2">Belongs to the CENP-C/MIF2 family.</text>
</comment>
<dbReference type="InterPro" id="IPR028929">
    <property type="entry name" value="Mif2_N"/>
</dbReference>
<evidence type="ECO:0000256" key="5">
    <source>
        <dbReference type="ARBA" id="ARBA00057947"/>
    </source>
</evidence>
<evidence type="ECO:0000256" key="1">
    <source>
        <dbReference type="ARBA" id="ARBA00004123"/>
    </source>
</evidence>
<evidence type="ECO:0000256" key="6">
    <source>
        <dbReference type="ARBA" id="ARBA00075033"/>
    </source>
</evidence>
<evidence type="ECO:0000256" key="7">
    <source>
        <dbReference type="SAM" id="MobiDB-lite"/>
    </source>
</evidence>
<evidence type="ECO:0000313" key="10">
    <source>
        <dbReference type="EMBL" id="KAK7752363.1"/>
    </source>
</evidence>
<feature type="region of interest" description="Disordered" evidence="7">
    <location>
        <begin position="1"/>
        <end position="431"/>
    </location>
</feature>
<comment type="subcellular location">
    <subcellularLocation>
        <location evidence="1">Nucleus</location>
    </subcellularLocation>
</comment>
<keyword evidence="4" id="KW-0539">Nucleus</keyword>
<feature type="domain" description="Mif2 N-terminal" evidence="9">
    <location>
        <begin position="25"/>
        <end position="148"/>
    </location>
</feature>